<organism evidence="2">
    <name type="scientific">Camponotus floridanus</name>
    <name type="common">Florida carpenter ant</name>
    <dbReference type="NCBI Taxonomy" id="104421"/>
    <lineage>
        <taxon>Eukaryota</taxon>
        <taxon>Metazoa</taxon>
        <taxon>Ecdysozoa</taxon>
        <taxon>Arthropoda</taxon>
        <taxon>Hexapoda</taxon>
        <taxon>Insecta</taxon>
        <taxon>Pterygota</taxon>
        <taxon>Neoptera</taxon>
        <taxon>Endopterygota</taxon>
        <taxon>Hymenoptera</taxon>
        <taxon>Apocrita</taxon>
        <taxon>Aculeata</taxon>
        <taxon>Formicoidea</taxon>
        <taxon>Formicidae</taxon>
        <taxon>Formicinae</taxon>
        <taxon>Camponotus</taxon>
    </lineage>
</organism>
<evidence type="ECO:0000313" key="2">
    <source>
        <dbReference type="Proteomes" id="UP000000311"/>
    </source>
</evidence>
<keyword evidence="2" id="KW-1185">Reference proteome</keyword>
<dbReference type="AlphaFoldDB" id="E2AMB0"/>
<name>E2AMB0_CAMFO</name>
<protein>
    <submittedName>
        <fullName evidence="1">Uncharacterized protein</fullName>
    </submittedName>
</protein>
<proteinExistence type="predicted"/>
<feature type="non-terminal residue" evidence="1">
    <location>
        <position position="1"/>
    </location>
</feature>
<dbReference type="Proteomes" id="UP000000311">
    <property type="component" value="Unassembled WGS sequence"/>
</dbReference>
<gene>
    <name evidence="1" type="ORF">EAG_15506</name>
</gene>
<evidence type="ECO:0000313" key="1">
    <source>
        <dbReference type="EMBL" id="EFN65433.1"/>
    </source>
</evidence>
<dbReference type="InParanoid" id="E2AMB0"/>
<sequence>WKSYDCLNSKSFLYLKVNHFINFVD</sequence>
<reference evidence="1 2" key="1">
    <citation type="journal article" date="2010" name="Science">
        <title>Genomic comparison of the ants Camponotus floridanus and Harpegnathos saltator.</title>
        <authorList>
            <person name="Bonasio R."/>
            <person name="Zhang G."/>
            <person name="Ye C."/>
            <person name="Mutti N.S."/>
            <person name="Fang X."/>
            <person name="Qin N."/>
            <person name="Donahue G."/>
            <person name="Yang P."/>
            <person name="Li Q."/>
            <person name="Li C."/>
            <person name="Zhang P."/>
            <person name="Huang Z."/>
            <person name="Berger S.L."/>
            <person name="Reinberg D."/>
            <person name="Wang J."/>
            <person name="Liebig J."/>
        </authorList>
    </citation>
    <scope>NUCLEOTIDE SEQUENCE [LARGE SCALE GENOMIC DNA]</scope>
    <source>
        <strain evidence="2">C129</strain>
    </source>
</reference>
<accession>E2AMB0</accession>
<feature type="non-terminal residue" evidence="1">
    <location>
        <position position="25"/>
    </location>
</feature>
<dbReference type="EMBL" id="GL440801">
    <property type="protein sequence ID" value="EFN65433.1"/>
    <property type="molecule type" value="Genomic_DNA"/>
</dbReference>